<dbReference type="SUPFAM" id="SSF52540">
    <property type="entry name" value="P-loop containing nucleoside triphosphate hydrolases"/>
    <property type="match status" value="4"/>
</dbReference>
<feature type="domain" description="Disease resistance protein winged helix" evidence="11">
    <location>
        <begin position="1070"/>
        <end position="1135"/>
    </location>
</feature>
<evidence type="ECO:0000259" key="9">
    <source>
        <dbReference type="Pfam" id="PF00931"/>
    </source>
</evidence>
<dbReference type="Gramene" id="TraesNOR1B03G00397830.1">
    <property type="protein sequence ID" value="TraesNOR1B03G00397830.1"/>
    <property type="gene ID" value="TraesNOR1B03G00397830"/>
</dbReference>
<dbReference type="InterPro" id="IPR058922">
    <property type="entry name" value="WHD_DRP"/>
</dbReference>
<evidence type="ECO:0000256" key="7">
    <source>
        <dbReference type="SAM" id="Coils"/>
    </source>
</evidence>
<reference evidence="13" key="2">
    <citation type="submission" date="2018-10" db="UniProtKB">
        <authorList>
            <consortium name="EnsemblPlants"/>
        </authorList>
    </citation>
    <scope>IDENTIFICATION</scope>
</reference>
<dbReference type="OrthoDB" id="586368at2759"/>
<dbReference type="InterPro" id="IPR027417">
    <property type="entry name" value="P-loop_NTPase"/>
</dbReference>
<evidence type="ECO:0000259" key="11">
    <source>
        <dbReference type="Pfam" id="PF23559"/>
    </source>
</evidence>
<feature type="domain" description="Disease resistance N-terminal" evidence="10">
    <location>
        <begin position="13"/>
        <end position="86"/>
    </location>
</feature>
<keyword evidence="4" id="KW-0547">Nucleotide-binding</keyword>
<dbReference type="SUPFAM" id="SSF52047">
    <property type="entry name" value="RNI-like"/>
    <property type="match status" value="1"/>
</dbReference>
<dbReference type="Gene3D" id="3.40.50.300">
    <property type="entry name" value="P-loop containing nucleotide triphosphate hydrolases"/>
    <property type="match status" value="3"/>
</dbReference>
<feature type="domain" description="NB-ARC" evidence="9">
    <location>
        <begin position="389"/>
        <end position="515"/>
    </location>
</feature>
<dbReference type="Gene3D" id="3.80.10.10">
    <property type="entry name" value="Ribonuclease Inhibitor"/>
    <property type="match status" value="2"/>
</dbReference>
<dbReference type="Gramene" id="TraesCS1B03G1200200.1">
    <property type="protein sequence ID" value="TraesCS1B03G1200200.1.CDS"/>
    <property type="gene ID" value="TraesCS1B03G1200200"/>
</dbReference>
<dbReference type="Pfam" id="PF00931">
    <property type="entry name" value="NB-ARC"/>
    <property type="match status" value="3"/>
</dbReference>
<evidence type="ECO:0000313" key="14">
    <source>
        <dbReference type="Proteomes" id="UP000019116"/>
    </source>
</evidence>
<evidence type="ECO:0000256" key="2">
    <source>
        <dbReference type="ARBA" id="ARBA00022614"/>
    </source>
</evidence>
<sequence>MADFALGLTKTAVEGTLSRVQLAIDEENKLRVTAKQDLRYITGEFQMMQSFLKVANKERANNEVVKTWVRQLRDLAFDVEDCVEFVVHLDNNSALIWLWRLVPSCMAPPRTRDLDRAVAELKQLKARVEEVSQRNTRYNLISDSGSHAKTATPTEQLAALATTNPSAFHMLTEVWEAAGRRRGMSDLQKLILGEGSDLQMISVWESTAADLGTTSIFSMLYSDPDICRAFRRRAWVKLMHPFKPDEFLKSLLTQFYVRSHQENIDVDHLTKAELMQQVKVHKYLIILEEVSGVADWDAIREYLPDNENGSRIIVSTKQLRNALLCTGGGEYQVSELRRFSDDQSLCAFSKKAGRHSGMHDLIWQIRCRGVISVWGISDAKSSLINKVYTSIVYKSKQFDGVEFQRHSWVDVPAPFNLEVFSRCLLVSFRSEDLQAEEIAMIGMMEEPGLTQECCKFLHEDDCLVVINDLQSTHDWDLIKTAFLSEPIKGCILIITNESSVATHCVEEEDGVLNIEDLKAHTMLRPLIKDCQNYGIRGKEATHRGRLFSVRLGETREWFTKFGDMYQEEVCDLWFRLDNPGVISLWGPAGAGLSTLVRILYYSLMLRSDASWEWEYQERPVPVIFQQKIKRFSWVDVPHPFNLTDFSWRLLLDFHSDDLQAKKIAALGIMEGQDPIQQCSKILSDDECVVVIDGLRSTDDWDLIKAAVLPDPITSHIIVIANAASVATHCLDKGDRVIKINCLEADMALGPPIKGCVSRVFSNRSAEARRLINTFRLLGRQNETASRLRRSLDSSGPSMTSLWGIAGIGKSAVTRSVYCHLMLGMDQCCKFGSLHEFPNHGTEFTMCSWADVRHPFNLTDLAWHLLLDFHSDDLQAKEKAAIGITEGQDPVQECRRILCEYRSLVVIDGLRSREDWDLIKAAFVPDSTNASIIVITNEASVATHCVDTKDRAVNVKGLEADMALILFKQIIKDGMELTPDDMELSKVTVGRCGGIPKVIATIGQLFTKENAARRHWPISATDLLKGINADFMHKLETDQEFHSLRDLFSWMQSYFDGCSDSLKPCIFYLSIFPPEQKLRQRHLLRRWIAEGYCRDTYNATAEENGKRLFMELVSLSIIQRCQKTMKCLYQVNGFFHEYIISRRMEDNLVFALEGNCSPNSQHAGQHLTIREDWDRDITVFKTMDFSRLRSLTVFGKWMSFFLSSDMSLLRVLDMADTSGILDADLEQIVKVLPRLKFLSLRGCKDISHLPESFGGLRQLQTLDVRDTSIVKLPLCVIKLQKLQYIRAGTIISSDEDDYSVASIPTTNVDRASTPPEGSDGVVTTLPETTEEVQISTPPEGSDDVVTTLPETKEEIQTSTLPETTTEVQTSISPKGSDDMVTALPETTDVQTSTRLSWSCRPCSLVSSWLSKLRRRRLDNDGVEVPAGIGSMTALHTIGVVNVNIPNGKAILKELKKVTQLRKLSVSGINRQNIQELCNFISGHKHLESLSVRLDKDKDKEGLFACFGDMISQPPKTLKSLKLYGHVNKLPTWIKQLDNLKKLDLELTILLPVDIDFLGGLPDTYCLRCLCVKPIQDGELHFSTLGDAIFWRLRVLEINCTSKLLVTFVERVIWETEVLKIHCSGGASMQISGLEHLLSLKEVWLKGSYSYELKQDLQQQLSEHKNKPILKLVQRRSS</sequence>
<dbReference type="EnsemblPlants" id="TraesCS1B02G447400.1">
    <property type="protein sequence ID" value="TraesCS1B02G447400.1"/>
    <property type="gene ID" value="TraesCS1B02G447400"/>
</dbReference>
<dbReference type="STRING" id="4565.A0A3B5Z586"/>
<evidence type="ECO:0000256" key="3">
    <source>
        <dbReference type="ARBA" id="ARBA00022737"/>
    </source>
</evidence>
<dbReference type="CDD" id="cd14798">
    <property type="entry name" value="RX-CC_like"/>
    <property type="match status" value="1"/>
</dbReference>
<dbReference type="InterPro" id="IPR038005">
    <property type="entry name" value="RX-like_CC"/>
</dbReference>
<dbReference type="Gene3D" id="1.20.5.4130">
    <property type="match status" value="1"/>
</dbReference>
<dbReference type="Gramene" id="TraesKAR1B01G0443150.1">
    <property type="protein sequence ID" value="cds.TraesKAR1B01G0443150.1"/>
    <property type="gene ID" value="TraesKAR1B01G0443150"/>
</dbReference>
<evidence type="ECO:0000256" key="4">
    <source>
        <dbReference type="ARBA" id="ARBA00022741"/>
    </source>
</evidence>
<feature type="domain" description="NB-ARC" evidence="9">
    <location>
        <begin position="784"/>
        <end position="970"/>
    </location>
</feature>
<feature type="domain" description="Disease resistance R13L4/SHOC-2-like LRR" evidence="12">
    <location>
        <begin position="1408"/>
        <end position="1666"/>
    </location>
</feature>
<feature type="coiled-coil region" evidence="7">
    <location>
        <begin position="114"/>
        <end position="141"/>
    </location>
</feature>
<dbReference type="GO" id="GO:0051707">
    <property type="term" value="P:response to other organism"/>
    <property type="evidence" value="ECO:0007669"/>
    <property type="project" value="UniProtKB-ARBA"/>
</dbReference>
<dbReference type="GeneID" id="123148038"/>
<feature type="domain" description="NB-ARC" evidence="9">
    <location>
        <begin position="195"/>
        <end position="354"/>
    </location>
</feature>
<dbReference type="InterPro" id="IPR044974">
    <property type="entry name" value="Disease_R_plants"/>
</dbReference>
<evidence type="ECO:0000259" key="12">
    <source>
        <dbReference type="Pfam" id="PF23598"/>
    </source>
</evidence>
<name>A0A3B5Z586_WHEAT</name>
<dbReference type="InterPro" id="IPR032675">
    <property type="entry name" value="LRR_dom_sf"/>
</dbReference>
<keyword evidence="5" id="KW-0611">Plant defense</keyword>
<dbReference type="InterPro" id="IPR041118">
    <property type="entry name" value="Rx_N"/>
</dbReference>
<dbReference type="PRINTS" id="PR00364">
    <property type="entry name" value="DISEASERSIST"/>
</dbReference>
<dbReference type="PANTHER" id="PTHR23155">
    <property type="entry name" value="DISEASE RESISTANCE PROTEIN RP"/>
    <property type="match status" value="1"/>
</dbReference>
<keyword evidence="6 7" id="KW-0175">Coiled coil</keyword>
<dbReference type="InterPro" id="IPR055414">
    <property type="entry name" value="LRR_R13L4/SHOC2-like"/>
</dbReference>
<protein>
    <recommendedName>
        <fullName evidence="15">Disease resistance protein RPM1</fullName>
    </recommendedName>
</protein>
<dbReference type="PANTHER" id="PTHR23155:SF1135">
    <property type="entry name" value="OS08G0246300 PROTEIN"/>
    <property type="match status" value="1"/>
</dbReference>
<dbReference type="Pfam" id="PF23598">
    <property type="entry name" value="LRR_14"/>
    <property type="match status" value="2"/>
</dbReference>
<feature type="domain" description="Disease resistance R13L4/SHOC-2-like LRR" evidence="12">
    <location>
        <begin position="1187"/>
        <end position="1287"/>
    </location>
</feature>
<dbReference type="InterPro" id="IPR036388">
    <property type="entry name" value="WH-like_DNA-bd_sf"/>
</dbReference>
<evidence type="ECO:0000256" key="6">
    <source>
        <dbReference type="ARBA" id="ARBA00023054"/>
    </source>
</evidence>
<reference evidence="13" key="1">
    <citation type="submission" date="2018-08" db="EMBL/GenBank/DDBJ databases">
        <authorList>
            <person name="Rossello M."/>
        </authorList>
    </citation>
    <scope>NUCLEOTIDE SEQUENCE [LARGE SCALE GENOMIC DNA]</scope>
    <source>
        <strain evidence="13">cv. Chinese Spring</strain>
    </source>
</reference>
<dbReference type="Gramene" id="TraesCS1B02G447400.1">
    <property type="protein sequence ID" value="TraesCS1B02G447400.1"/>
    <property type="gene ID" value="TraesCS1B02G447400"/>
</dbReference>
<keyword evidence="2" id="KW-0433">Leucine-rich repeat</keyword>
<evidence type="ECO:0000313" key="13">
    <source>
        <dbReference type="EnsemblPlants" id="TraesCS1B02G447400.1"/>
    </source>
</evidence>
<accession>A0A3B5Z586</accession>
<dbReference type="Proteomes" id="UP000019116">
    <property type="component" value="Chromosome 1B"/>
</dbReference>
<evidence type="ECO:0008006" key="15">
    <source>
        <dbReference type="Google" id="ProtNLM"/>
    </source>
</evidence>
<dbReference type="Gramene" id="TraesJUL1B03G00392940.1">
    <property type="protein sequence ID" value="TraesJUL1B03G00392940.1"/>
    <property type="gene ID" value="TraesJUL1B03G00392940"/>
</dbReference>
<dbReference type="InterPro" id="IPR002182">
    <property type="entry name" value="NB-ARC"/>
</dbReference>
<dbReference type="GO" id="GO:0043531">
    <property type="term" value="F:ADP binding"/>
    <property type="evidence" value="ECO:0007669"/>
    <property type="project" value="InterPro"/>
</dbReference>
<evidence type="ECO:0000256" key="8">
    <source>
        <dbReference type="SAM" id="MobiDB-lite"/>
    </source>
</evidence>
<gene>
    <name evidence="13" type="primary">LOC123148038</name>
</gene>
<dbReference type="RefSeq" id="XP_044423332.1">
    <property type="nucleotide sequence ID" value="XM_044567397.1"/>
</dbReference>
<organism evidence="13">
    <name type="scientific">Triticum aestivum</name>
    <name type="common">Wheat</name>
    <dbReference type="NCBI Taxonomy" id="4565"/>
    <lineage>
        <taxon>Eukaryota</taxon>
        <taxon>Viridiplantae</taxon>
        <taxon>Streptophyta</taxon>
        <taxon>Embryophyta</taxon>
        <taxon>Tracheophyta</taxon>
        <taxon>Spermatophyta</taxon>
        <taxon>Magnoliopsida</taxon>
        <taxon>Liliopsida</taxon>
        <taxon>Poales</taxon>
        <taxon>Poaceae</taxon>
        <taxon>BOP clade</taxon>
        <taxon>Pooideae</taxon>
        <taxon>Triticodae</taxon>
        <taxon>Triticeae</taxon>
        <taxon>Triticinae</taxon>
        <taxon>Triticum</taxon>
    </lineage>
</organism>
<keyword evidence="14" id="KW-1185">Reference proteome</keyword>
<feature type="compositionally biased region" description="Polar residues" evidence="8">
    <location>
        <begin position="1355"/>
        <end position="1372"/>
    </location>
</feature>
<evidence type="ECO:0000256" key="1">
    <source>
        <dbReference type="ARBA" id="ARBA00008894"/>
    </source>
</evidence>
<proteinExistence type="inferred from homology"/>
<evidence type="ECO:0000259" key="10">
    <source>
        <dbReference type="Pfam" id="PF18052"/>
    </source>
</evidence>
<dbReference type="Gene3D" id="1.10.10.10">
    <property type="entry name" value="Winged helix-like DNA-binding domain superfamily/Winged helix DNA-binding domain"/>
    <property type="match status" value="1"/>
</dbReference>
<feature type="region of interest" description="Disordered" evidence="8">
    <location>
        <begin position="1352"/>
        <end position="1379"/>
    </location>
</feature>
<evidence type="ECO:0000256" key="5">
    <source>
        <dbReference type="ARBA" id="ARBA00022821"/>
    </source>
</evidence>
<dbReference type="Pfam" id="PF18052">
    <property type="entry name" value="Rx_N"/>
    <property type="match status" value="1"/>
</dbReference>
<dbReference type="Pfam" id="PF23559">
    <property type="entry name" value="WHD_DRP"/>
    <property type="match status" value="1"/>
</dbReference>
<comment type="similarity">
    <text evidence="1">Belongs to the disease resistance NB-LRR family.</text>
</comment>
<dbReference type="GO" id="GO:0006952">
    <property type="term" value="P:defense response"/>
    <property type="evidence" value="ECO:0007669"/>
    <property type="project" value="UniProtKB-KW"/>
</dbReference>
<keyword evidence="3" id="KW-0677">Repeat</keyword>